<feature type="non-terminal residue" evidence="1">
    <location>
        <position position="145"/>
    </location>
</feature>
<dbReference type="Proteomes" id="UP000257109">
    <property type="component" value="Unassembled WGS sequence"/>
</dbReference>
<gene>
    <name evidence="1" type="ORF">CR513_22589</name>
</gene>
<name>A0A371GWQ0_MUCPR</name>
<evidence type="ECO:0000313" key="2">
    <source>
        <dbReference type="Proteomes" id="UP000257109"/>
    </source>
</evidence>
<organism evidence="1 2">
    <name type="scientific">Mucuna pruriens</name>
    <name type="common">Velvet bean</name>
    <name type="synonym">Dolichos pruriens</name>
    <dbReference type="NCBI Taxonomy" id="157652"/>
    <lineage>
        <taxon>Eukaryota</taxon>
        <taxon>Viridiplantae</taxon>
        <taxon>Streptophyta</taxon>
        <taxon>Embryophyta</taxon>
        <taxon>Tracheophyta</taxon>
        <taxon>Spermatophyta</taxon>
        <taxon>Magnoliopsida</taxon>
        <taxon>eudicotyledons</taxon>
        <taxon>Gunneridae</taxon>
        <taxon>Pentapetalae</taxon>
        <taxon>rosids</taxon>
        <taxon>fabids</taxon>
        <taxon>Fabales</taxon>
        <taxon>Fabaceae</taxon>
        <taxon>Papilionoideae</taxon>
        <taxon>50 kb inversion clade</taxon>
        <taxon>NPAAA clade</taxon>
        <taxon>indigoferoid/millettioid clade</taxon>
        <taxon>Phaseoleae</taxon>
        <taxon>Mucuna</taxon>
    </lineage>
</organism>
<dbReference type="AlphaFoldDB" id="A0A371GWQ0"/>
<accession>A0A371GWQ0</accession>
<proteinExistence type="predicted"/>
<protein>
    <submittedName>
        <fullName evidence="1">Uncharacterized protein</fullName>
    </submittedName>
</protein>
<keyword evidence="2" id="KW-1185">Reference proteome</keyword>
<reference evidence="1" key="1">
    <citation type="submission" date="2018-05" db="EMBL/GenBank/DDBJ databases">
        <title>Draft genome of Mucuna pruriens seed.</title>
        <authorList>
            <person name="Nnadi N.E."/>
            <person name="Vos R."/>
            <person name="Hasami M.H."/>
            <person name="Devisetty U.K."/>
            <person name="Aguiy J.C."/>
        </authorList>
    </citation>
    <scope>NUCLEOTIDE SEQUENCE [LARGE SCALE GENOMIC DNA]</scope>
    <source>
        <strain evidence="1">JCA_2017</strain>
    </source>
</reference>
<evidence type="ECO:0000313" key="1">
    <source>
        <dbReference type="EMBL" id="RDX94961.1"/>
    </source>
</evidence>
<dbReference type="EMBL" id="QJKJ01004244">
    <property type="protein sequence ID" value="RDX94961.1"/>
    <property type="molecule type" value="Genomic_DNA"/>
</dbReference>
<comment type="caution">
    <text evidence="1">The sequence shown here is derived from an EMBL/GenBank/DDBJ whole genome shotgun (WGS) entry which is preliminary data.</text>
</comment>
<sequence length="145" mass="16219">FKNYTSTPFLYGSCLLQKHPRKLNLNAPFLSLMCLSSSFVVGDTSFSSKLVGAIQNIRTASRKPTDTKKTNNTKDEITPRLRLLPQLAIKATKSHANDGDDAFHDQGDDNCDNNGKMDDYFLNAMNVFSLIEPLDNVQKKYVNAQ</sequence>
<dbReference type="OrthoDB" id="767768at2759"/>
<feature type="non-terminal residue" evidence="1">
    <location>
        <position position="1"/>
    </location>
</feature>